<accession>A0A1Y5T027</accession>
<reference evidence="1 2" key="1">
    <citation type="submission" date="2017-03" db="EMBL/GenBank/DDBJ databases">
        <authorList>
            <person name="Afonso C.L."/>
            <person name="Miller P.J."/>
            <person name="Scott M.A."/>
            <person name="Spackman E."/>
            <person name="Goraichik I."/>
            <person name="Dimitrov K.M."/>
            <person name="Suarez D.L."/>
            <person name="Swayne D.E."/>
        </authorList>
    </citation>
    <scope>NUCLEOTIDE SEQUENCE [LARGE SCALE GENOMIC DNA]</scope>
    <source>
        <strain evidence="1 2">CECT 7971</strain>
    </source>
</reference>
<proteinExistence type="predicted"/>
<dbReference type="NCBIfam" id="TIGR03980">
    <property type="entry name" value="prismane_assoc"/>
    <property type="match status" value="1"/>
</dbReference>
<organism evidence="1 2">
    <name type="scientific">Pacificibacter marinus</name>
    <dbReference type="NCBI Taxonomy" id="658057"/>
    <lineage>
        <taxon>Bacteria</taxon>
        <taxon>Pseudomonadati</taxon>
        <taxon>Pseudomonadota</taxon>
        <taxon>Alphaproteobacteria</taxon>
        <taxon>Rhodobacterales</taxon>
        <taxon>Roseobacteraceae</taxon>
        <taxon>Pacificibacter</taxon>
    </lineage>
</organism>
<evidence type="ECO:0000313" key="2">
    <source>
        <dbReference type="Proteomes" id="UP000193307"/>
    </source>
</evidence>
<dbReference type="InterPro" id="IPR023883">
    <property type="entry name" value="CHP03980_redox-disulphide"/>
</dbReference>
<evidence type="ECO:0008006" key="3">
    <source>
        <dbReference type="Google" id="ProtNLM"/>
    </source>
</evidence>
<dbReference type="Gene3D" id="1.10.3910.10">
    <property type="entry name" value="SP0561-like"/>
    <property type="match status" value="1"/>
</dbReference>
<sequence>MSRKTRTDPDLTQPDLTLEDLMTQWPDTIPVFLRHKMLCVGCMITPFHTLYDACVEYQLDMADFVAELESAIKNPKHPDRSTQDDERP</sequence>
<dbReference type="OrthoDB" id="5397989at2"/>
<dbReference type="EMBL" id="FWFW01000008">
    <property type="protein sequence ID" value="SLN52697.1"/>
    <property type="molecule type" value="Genomic_DNA"/>
</dbReference>
<dbReference type="PANTHER" id="PTHR39341:SF1">
    <property type="entry name" value="DUF1858 DOMAIN-CONTAINING PROTEIN"/>
    <property type="match status" value="1"/>
</dbReference>
<dbReference type="PANTHER" id="PTHR39341">
    <property type="entry name" value="BSL7085 PROTEIN"/>
    <property type="match status" value="1"/>
</dbReference>
<dbReference type="Proteomes" id="UP000193307">
    <property type="component" value="Unassembled WGS sequence"/>
</dbReference>
<dbReference type="AlphaFoldDB" id="A0A1Y5T027"/>
<dbReference type="SUPFAM" id="SSF140683">
    <property type="entry name" value="SP0561-like"/>
    <property type="match status" value="1"/>
</dbReference>
<name>A0A1Y5T027_9RHOB</name>
<dbReference type="STRING" id="658057.SAMN04488032_11218"/>
<keyword evidence="2" id="KW-1185">Reference proteome</keyword>
<dbReference type="InterPro" id="IPR038062">
    <property type="entry name" value="ScdA-like_N_sf"/>
</dbReference>
<evidence type="ECO:0000313" key="1">
    <source>
        <dbReference type="EMBL" id="SLN52697.1"/>
    </source>
</evidence>
<protein>
    <recommendedName>
        <fullName evidence="3">DUF1858 domain-containing protein</fullName>
    </recommendedName>
</protein>
<gene>
    <name evidence="1" type="ORF">PAM7971_02676</name>
</gene>
<dbReference type="RefSeq" id="WP_085849792.1">
    <property type="nucleotide sequence ID" value="NZ_FNZV01000012.1"/>
</dbReference>